<accession>A0AC35GLK4</accession>
<organism evidence="1 2">
    <name type="scientific">Panagrolaimus sp. PS1159</name>
    <dbReference type="NCBI Taxonomy" id="55785"/>
    <lineage>
        <taxon>Eukaryota</taxon>
        <taxon>Metazoa</taxon>
        <taxon>Ecdysozoa</taxon>
        <taxon>Nematoda</taxon>
        <taxon>Chromadorea</taxon>
        <taxon>Rhabditida</taxon>
        <taxon>Tylenchina</taxon>
        <taxon>Panagrolaimomorpha</taxon>
        <taxon>Panagrolaimoidea</taxon>
        <taxon>Panagrolaimidae</taxon>
        <taxon>Panagrolaimus</taxon>
    </lineage>
</organism>
<evidence type="ECO:0000313" key="2">
    <source>
        <dbReference type="WBParaSite" id="PS1159_v2.g6289.t2"/>
    </source>
</evidence>
<name>A0AC35GLK4_9BILA</name>
<sequence length="449" mass="51779">MDDECGYWKQNLYLLQEKAPRPILVRCNRRIFNKPAYYDEEFHGLIERPEAEMMLRNAGEGSYLVRASKRSANAYTLCILFDNNMLRNAGEGSYLVRASKRSANAYTLCILYDNNVLNYKLFFDGMHYVGEKRFETVELLVADGLIAMFIDKHASDYIKKMADEAIYEQSPYSQYNRNDEEALQPRTKSPKPRPHNFASFTFKIPHYCDFCRNFMWGLVQQGVRCSDCGFAAHKRCSEQAHPDCRPEAKYVKRMFAVDLSTLCMAHSVRVPPVLVNCIEEIERRCIETEGIYRVSGSHEQMERLRRQFDLGINVDLSTVEDVHTVCGLLKLYLRLLPQQLVPYSVFRSLLQAFSSSQDHRERIKKCRIELAELNEANAYTLSVLLDHLRQVAKFSVAKFSAVNKMTSENLATIFSPTIFCAGEKPALPQQQHQLLYFLITTPKVISSND</sequence>
<evidence type="ECO:0000313" key="1">
    <source>
        <dbReference type="Proteomes" id="UP000887580"/>
    </source>
</evidence>
<dbReference type="Proteomes" id="UP000887580">
    <property type="component" value="Unplaced"/>
</dbReference>
<protein>
    <submittedName>
        <fullName evidence="2">N-chimaerin</fullName>
    </submittedName>
</protein>
<proteinExistence type="predicted"/>
<reference evidence="2" key="1">
    <citation type="submission" date="2022-11" db="UniProtKB">
        <authorList>
            <consortium name="WormBaseParasite"/>
        </authorList>
    </citation>
    <scope>IDENTIFICATION</scope>
</reference>
<dbReference type="WBParaSite" id="PS1159_v2.g6289.t2">
    <property type="protein sequence ID" value="PS1159_v2.g6289.t2"/>
    <property type="gene ID" value="PS1159_v2.g6289"/>
</dbReference>